<dbReference type="PANTHER" id="PTHR46825:SF11">
    <property type="entry name" value="PENICILLIN-BINDING PROTEIN 4"/>
    <property type="match status" value="1"/>
</dbReference>
<organism evidence="4 5">
    <name type="scientific">Parafilimonas terrae</name>
    <dbReference type="NCBI Taxonomy" id="1465490"/>
    <lineage>
        <taxon>Bacteria</taxon>
        <taxon>Pseudomonadati</taxon>
        <taxon>Bacteroidota</taxon>
        <taxon>Chitinophagia</taxon>
        <taxon>Chitinophagales</taxon>
        <taxon>Chitinophagaceae</taxon>
        <taxon>Parafilimonas</taxon>
    </lineage>
</organism>
<accession>A0A1I5TU42</accession>
<evidence type="ECO:0000313" key="5">
    <source>
        <dbReference type="Proteomes" id="UP000199031"/>
    </source>
</evidence>
<dbReference type="Pfam" id="PF00144">
    <property type="entry name" value="Beta-lactamase"/>
    <property type="match status" value="1"/>
</dbReference>
<dbReference type="InterPro" id="IPR012338">
    <property type="entry name" value="Beta-lactam/transpept-like"/>
</dbReference>
<keyword evidence="2" id="KW-0472">Membrane</keyword>
<keyword evidence="5" id="KW-1185">Reference proteome</keyword>
<comment type="subcellular location">
    <subcellularLocation>
        <location evidence="1">Membrane</location>
    </subcellularLocation>
</comment>
<gene>
    <name evidence="4" type="ORF">SAMN05444277_102307</name>
</gene>
<proteinExistence type="predicted"/>
<dbReference type="EMBL" id="FOXQ01000002">
    <property type="protein sequence ID" value="SFP86595.1"/>
    <property type="molecule type" value="Genomic_DNA"/>
</dbReference>
<dbReference type="SUPFAM" id="SSF56601">
    <property type="entry name" value="beta-lactamase/transpeptidase-like"/>
    <property type="match status" value="1"/>
</dbReference>
<dbReference type="InterPro" id="IPR050491">
    <property type="entry name" value="AmpC-like"/>
</dbReference>
<dbReference type="STRING" id="1465490.SAMN05444277_102307"/>
<dbReference type="Proteomes" id="UP000199031">
    <property type="component" value="Unassembled WGS sequence"/>
</dbReference>
<dbReference type="InterPro" id="IPR001466">
    <property type="entry name" value="Beta-lactam-related"/>
</dbReference>
<evidence type="ECO:0000256" key="2">
    <source>
        <dbReference type="ARBA" id="ARBA00023136"/>
    </source>
</evidence>
<name>A0A1I5TU42_9BACT</name>
<dbReference type="PANTHER" id="PTHR46825">
    <property type="entry name" value="D-ALANYL-D-ALANINE-CARBOXYPEPTIDASE/ENDOPEPTIDASE AMPH"/>
    <property type="match status" value="1"/>
</dbReference>
<reference evidence="4 5" key="1">
    <citation type="submission" date="2016-10" db="EMBL/GenBank/DDBJ databases">
        <authorList>
            <person name="de Groot N.N."/>
        </authorList>
    </citation>
    <scope>NUCLEOTIDE SEQUENCE [LARGE SCALE GENOMIC DNA]</scope>
    <source>
        <strain evidence="4 5">DSM 28286</strain>
    </source>
</reference>
<feature type="domain" description="Beta-lactamase-related" evidence="3">
    <location>
        <begin position="73"/>
        <end position="365"/>
    </location>
</feature>
<dbReference type="RefSeq" id="WP_090656106.1">
    <property type="nucleotide sequence ID" value="NZ_FOXQ01000002.1"/>
</dbReference>
<dbReference type="OrthoDB" id="9793489at2"/>
<evidence type="ECO:0000256" key="1">
    <source>
        <dbReference type="ARBA" id="ARBA00004370"/>
    </source>
</evidence>
<evidence type="ECO:0000313" key="4">
    <source>
        <dbReference type="EMBL" id="SFP86595.1"/>
    </source>
</evidence>
<dbReference type="Gene3D" id="3.40.710.10">
    <property type="entry name" value="DD-peptidase/beta-lactamase superfamily"/>
    <property type="match status" value="1"/>
</dbReference>
<protein>
    <submittedName>
        <fullName evidence="4">CubicO group peptidase, beta-lactamase class C family</fullName>
    </submittedName>
</protein>
<dbReference type="GO" id="GO:0016020">
    <property type="term" value="C:membrane"/>
    <property type="evidence" value="ECO:0007669"/>
    <property type="project" value="UniProtKB-SubCell"/>
</dbReference>
<dbReference type="AlphaFoldDB" id="A0A1I5TU42"/>
<sequence>MQHTRILALFFVLVFCFVFIRCSSGTAKSNAGKKDTVGLTTDFKFTGLSAAQAAAYTNAIDEFYQKRLVRTGFNGAILVAKNGQVLFEQYRGYGNFITKDSVTPHTPFHIASTSKTFTGMAVLKLWENGKLSLEDTLQKYFPQLPYKGITIRNLLSHRSGLPNYLYFMDSIWDKHKEMTNEDVLNAMIVHKPRIQNLPDRRFQYCNTNFVLLALIVEKITGQKFPDYMKKTLFEPLGMHDTYIFSIKDTANYNPTWSVSRGFPMDQYDCTYGDKNVYSTVRDLLAWDKSLYQHTYLKRSTLDMAFTPLSNEVRSMHNYGLAWRLFIKNKDTVIYHNGKWHGTNTSFIRLVQDTATIIVLGNKENRNIYQAKEMESIFNGKLQIDKLDE</sequence>
<evidence type="ECO:0000259" key="3">
    <source>
        <dbReference type="Pfam" id="PF00144"/>
    </source>
</evidence>